<comment type="similarity">
    <text evidence="3 8">Belongs to the peptidase M17 family.</text>
</comment>
<dbReference type="CDD" id="cd00433">
    <property type="entry name" value="Peptidase_M17"/>
    <property type="match status" value="1"/>
</dbReference>
<feature type="binding site" evidence="8">
    <location>
        <position position="345"/>
    </location>
    <ligand>
        <name>Mn(2+)</name>
        <dbReference type="ChEBI" id="CHEBI:29035"/>
        <label>2</label>
    </ligand>
</feature>
<dbReference type="Gene3D" id="3.40.630.10">
    <property type="entry name" value="Zn peptidases"/>
    <property type="match status" value="1"/>
</dbReference>
<organism evidence="10 11">
    <name type="scientific">Dichelobacter nodosus (strain VCS1703A)</name>
    <dbReference type="NCBI Taxonomy" id="246195"/>
    <lineage>
        <taxon>Bacteria</taxon>
        <taxon>Pseudomonadati</taxon>
        <taxon>Pseudomonadota</taxon>
        <taxon>Gammaproteobacteria</taxon>
        <taxon>Cardiobacteriales</taxon>
        <taxon>Cardiobacteriaceae</taxon>
        <taxon>Dichelobacter</taxon>
    </lineage>
</organism>
<dbReference type="GO" id="GO:0030145">
    <property type="term" value="F:manganese ion binding"/>
    <property type="evidence" value="ECO:0007669"/>
    <property type="project" value="UniProtKB-UniRule"/>
</dbReference>
<gene>
    <name evidence="8" type="primary">pepA</name>
    <name evidence="10" type="ordered locus">DNO_1151</name>
</gene>
<evidence type="ECO:0000256" key="2">
    <source>
        <dbReference type="ARBA" id="ARBA00000967"/>
    </source>
</evidence>
<dbReference type="PROSITE" id="PS00631">
    <property type="entry name" value="CYTOSOL_AP"/>
    <property type="match status" value="1"/>
</dbReference>
<dbReference type="KEGG" id="dno:DNO_1151"/>
<feature type="binding site" evidence="8">
    <location>
        <position position="266"/>
    </location>
    <ligand>
        <name>Mn(2+)</name>
        <dbReference type="ChEBI" id="CHEBI:29035"/>
        <label>2</label>
    </ligand>
</feature>
<dbReference type="GO" id="GO:0070006">
    <property type="term" value="F:metalloaminopeptidase activity"/>
    <property type="evidence" value="ECO:0007669"/>
    <property type="project" value="InterPro"/>
</dbReference>
<dbReference type="AlphaFoldDB" id="A5EXK4"/>
<dbReference type="GO" id="GO:0006508">
    <property type="term" value="P:proteolysis"/>
    <property type="evidence" value="ECO:0007669"/>
    <property type="project" value="UniProtKB-KW"/>
</dbReference>
<dbReference type="OrthoDB" id="9809354at2"/>
<feature type="binding site" evidence="8">
    <location>
        <position position="345"/>
    </location>
    <ligand>
        <name>Mn(2+)</name>
        <dbReference type="ChEBI" id="CHEBI:29035"/>
        <label>1</label>
    </ligand>
</feature>
<evidence type="ECO:0000313" key="11">
    <source>
        <dbReference type="Proteomes" id="UP000000248"/>
    </source>
</evidence>
<dbReference type="Pfam" id="PF00883">
    <property type="entry name" value="Peptidase_M17"/>
    <property type="match status" value="1"/>
</dbReference>
<dbReference type="EC" id="3.4.11.1" evidence="8"/>
<dbReference type="eggNOG" id="COG0260">
    <property type="taxonomic scope" value="Bacteria"/>
</dbReference>
<keyword evidence="6 8" id="KW-0378">Hydrolase</keyword>
<dbReference type="InterPro" id="IPR011356">
    <property type="entry name" value="Leucine_aapep/pepB"/>
</dbReference>
<dbReference type="GO" id="GO:0005737">
    <property type="term" value="C:cytoplasm"/>
    <property type="evidence" value="ECO:0007669"/>
    <property type="project" value="UniProtKB-SubCell"/>
</dbReference>
<dbReference type="EMBL" id="CP000513">
    <property type="protein sequence ID" value="ABQ14235.1"/>
    <property type="molecule type" value="Genomic_DNA"/>
</dbReference>
<keyword evidence="11" id="KW-1185">Reference proteome</keyword>
<comment type="catalytic activity">
    <reaction evidence="2 8">
        <text>Release of an N-terminal amino acid, preferentially leucine, but not glutamic or aspartic acids.</text>
        <dbReference type="EC" id="3.4.11.10"/>
    </reaction>
</comment>
<keyword evidence="8" id="KW-0479">Metal-binding</keyword>
<dbReference type="InterPro" id="IPR043472">
    <property type="entry name" value="Macro_dom-like"/>
</dbReference>
<dbReference type="SUPFAM" id="SSF53187">
    <property type="entry name" value="Zn-dependent exopeptidases"/>
    <property type="match status" value="1"/>
</dbReference>
<keyword evidence="4 8" id="KW-0031">Aminopeptidase</keyword>
<dbReference type="RefSeq" id="WP_012031455.1">
    <property type="nucleotide sequence ID" value="NC_009446.1"/>
</dbReference>
<sequence>MKLMMSTEKWYEIAADAVFLPFDEHSDWTLFDNEIDGWLTHIRASGDLPAVGQISAFYRTAGVRAKWLLFVHLPTDERKLRAMVQAMGAWIKNHRWEQVALDFSATAASTHESLQKTVLTSFAADFYTFSGYKKISDADKQQEKWRKKLTVTWLCSKKEKNVAKAINAEVEAWQIGNATARDLANLPANICTPDFLAKEALALAKAYPCIKTTVLKQKEIADLKMGSVLAVAQGSAQAPQFIVMEYKASAASQKPIVLVGKGVTFDAGGISLKPAAEMDLMKYDMSGAAVIFGALKAVAMQKLAINVVALIPAVENMPSGSALKPGDIVTTMSGTTVEVLNTDAEGRLILADALTYAERYQPQAVIDIATLTGACVIALGTVRAGLLGNDSELIEQLKVAGERADDRVWQLPLDEEYTQMMNSPFADLANISGKREAGASTAAAFLSTFAHHYPWAHLDIAGVAWQKGENKGSTGRPIGLLLDFLAQKAALHE</sequence>
<proteinExistence type="inferred from homology"/>
<feature type="active site" evidence="8">
    <location>
        <position position="347"/>
    </location>
</feature>
<dbReference type="EC" id="3.4.11.10" evidence="8"/>
<comment type="function">
    <text evidence="8">Presumably involved in the processing and regular turnover of intracellular proteins. Catalyzes the removal of unsubstituted N-terminal amino acids from various peptides.</text>
</comment>
<evidence type="ECO:0000256" key="3">
    <source>
        <dbReference type="ARBA" id="ARBA00009528"/>
    </source>
</evidence>
<dbReference type="InterPro" id="IPR000819">
    <property type="entry name" value="Peptidase_M17_C"/>
</dbReference>
<feature type="domain" description="Cytosol aminopeptidase" evidence="9">
    <location>
        <begin position="341"/>
        <end position="348"/>
    </location>
</feature>
<feature type="binding site" evidence="8">
    <location>
        <position position="266"/>
    </location>
    <ligand>
        <name>Mn(2+)</name>
        <dbReference type="ChEBI" id="CHEBI:29035"/>
        <label>1</label>
    </ligand>
</feature>
<keyword evidence="7 8" id="KW-0464">Manganese</keyword>
<evidence type="ECO:0000256" key="5">
    <source>
        <dbReference type="ARBA" id="ARBA00022670"/>
    </source>
</evidence>
<feature type="binding site" evidence="8">
    <location>
        <position position="284"/>
    </location>
    <ligand>
        <name>Mn(2+)</name>
        <dbReference type="ChEBI" id="CHEBI:29035"/>
        <label>2</label>
    </ligand>
</feature>
<reference evidence="10 11" key="1">
    <citation type="journal article" date="2007" name="Nat. Biotechnol.">
        <title>Genome sequence and identification of candidate vaccine antigens from the animal pathogen Dichelobacter nodosus.</title>
        <authorList>
            <person name="Myers G.S."/>
            <person name="Parker D."/>
            <person name="Al-Hasani K."/>
            <person name="Kennan R.M."/>
            <person name="Seemann T."/>
            <person name="Ren Q."/>
            <person name="Badger J.H."/>
            <person name="Selengut J.D."/>
            <person name="Deboy R.T."/>
            <person name="Tettelin H."/>
            <person name="Boyce J.D."/>
            <person name="McCarl V.P."/>
            <person name="Han X."/>
            <person name="Nelson W.C."/>
            <person name="Madupu R."/>
            <person name="Mohamoud Y."/>
            <person name="Holley T."/>
            <person name="Fedorova N."/>
            <person name="Khouri H."/>
            <person name="Bottomley S.P."/>
            <person name="Whittington R.J."/>
            <person name="Adler B."/>
            <person name="Songer J.G."/>
            <person name="Rood J.I."/>
            <person name="Paulsen I.T."/>
        </authorList>
    </citation>
    <scope>NUCLEOTIDE SEQUENCE [LARGE SCALE GENOMIC DNA]</scope>
    <source>
        <strain evidence="10 11">VCS1703A</strain>
    </source>
</reference>
<protein>
    <recommendedName>
        <fullName evidence="8">Probable cytosol aminopeptidase</fullName>
        <ecNumber evidence="8">3.4.11.1</ecNumber>
    </recommendedName>
    <alternativeName>
        <fullName evidence="8">Leucine aminopeptidase</fullName>
        <shortName evidence="8">LAP</shortName>
        <ecNumber evidence="8">3.4.11.10</ecNumber>
    </alternativeName>
    <alternativeName>
        <fullName evidence="8">Leucyl aminopeptidase</fullName>
    </alternativeName>
</protein>
<dbReference type="PRINTS" id="PR00481">
    <property type="entry name" value="LAMNOPPTDASE"/>
</dbReference>
<dbReference type="NCBIfam" id="NF002074">
    <property type="entry name" value="PRK00913.1-4"/>
    <property type="match status" value="1"/>
</dbReference>
<feature type="binding site" evidence="8">
    <location>
        <position position="343"/>
    </location>
    <ligand>
        <name>Mn(2+)</name>
        <dbReference type="ChEBI" id="CHEBI:29035"/>
        <label>1</label>
    </ligand>
</feature>
<feature type="active site" evidence="8">
    <location>
        <position position="273"/>
    </location>
</feature>
<dbReference type="Gene3D" id="3.40.220.10">
    <property type="entry name" value="Leucine Aminopeptidase, subunit E, domain 1"/>
    <property type="match status" value="1"/>
</dbReference>
<evidence type="ECO:0000313" key="10">
    <source>
        <dbReference type="EMBL" id="ABQ14235.1"/>
    </source>
</evidence>
<keyword evidence="8" id="KW-0963">Cytoplasm</keyword>
<evidence type="ECO:0000256" key="1">
    <source>
        <dbReference type="ARBA" id="ARBA00000135"/>
    </source>
</evidence>
<evidence type="ECO:0000256" key="4">
    <source>
        <dbReference type="ARBA" id="ARBA00022438"/>
    </source>
</evidence>
<dbReference type="Proteomes" id="UP000000248">
    <property type="component" value="Chromosome"/>
</dbReference>
<dbReference type="PANTHER" id="PTHR11963:SF23">
    <property type="entry name" value="CYTOSOL AMINOPEPTIDASE"/>
    <property type="match status" value="1"/>
</dbReference>
<comment type="cofactor">
    <cofactor evidence="8">
        <name>Mn(2+)</name>
        <dbReference type="ChEBI" id="CHEBI:29035"/>
    </cofactor>
    <text evidence="8">Binds 2 manganese ions per subunit.</text>
</comment>
<name>A5EXK4_DICNV</name>
<evidence type="ECO:0000256" key="7">
    <source>
        <dbReference type="ARBA" id="ARBA00023211"/>
    </source>
</evidence>
<comment type="catalytic activity">
    <reaction evidence="1 8">
        <text>Release of an N-terminal amino acid, Xaa-|-Yaa-, in which Xaa is preferably Leu, but may be other amino acids including Pro although not Arg or Lys, and Yaa may be Pro. Amino acid amides and methyl esters are also readily hydrolyzed, but rates on arylamides are exceedingly low.</text>
        <dbReference type="EC" id="3.4.11.1"/>
    </reaction>
</comment>
<feature type="binding site" evidence="8">
    <location>
        <position position="261"/>
    </location>
    <ligand>
        <name>Mn(2+)</name>
        <dbReference type="ChEBI" id="CHEBI:29035"/>
        <label>2</label>
    </ligand>
</feature>
<dbReference type="InterPro" id="IPR023042">
    <property type="entry name" value="Peptidase_M17_leu_NH2_pept"/>
</dbReference>
<evidence type="ECO:0000256" key="6">
    <source>
        <dbReference type="ARBA" id="ARBA00022801"/>
    </source>
</evidence>
<evidence type="ECO:0000256" key="8">
    <source>
        <dbReference type="HAMAP-Rule" id="MF_00181"/>
    </source>
</evidence>
<keyword evidence="5 8" id="KW-0645">Protease</keyword>
<dbReference type="STRING" id="246195.DNO_1151"/>
<evidence type="ECO:0000259" key="9">
    <source>
        <dbReference type="PROSITE" id="PS00631"/>
    </source>
</evidence>
<dbReference type="PANTHER" id="PTHR11963">
    <property type="entry name" value="LEUCINE AMINOPEPTIDASE-RELATED"/>
    <property type="match status" value="1"/>
</dbReference>
<dbReference type="HAMAP" id="MF_00181">
    <property type="entry name" value="Cytosol_peptidase_M17"/>
    <property type="match status" value="1"/>
</dbReference>
<comment type="subcellular location">
    <subcellularLocation>
        <location evidence="8">Cytoplasm</location>
    </subcellularLocation>
</comment>
<dbReference type="HOGENOM" id="CLU_013734_0_1_6"/>
<dbReference type="SUPFAM" id="SSF52949">
    <property type="entry name" value="Macro domain-like"/>
    <property type="match status" value="1"/>
</dbReference>
<accession>A5EXK4</accession>